<dbReference type="GO" id="GO:0019867">
    <property type="term" value="C:outer membrane"/>
    <property type="evidence" value="ECO:0007669"/>
    <property type="project" value="InterPro"/>
</dbReference>
<dbReference type="GO" id="GO:0004553">
    <property type="term" value="F:hydrolase activity, hydrolyzing O-glycosyl compounds"/>
    <property type="evidence" value="ECO:0007669"/>
    <property type="project" value="InterPro"/>
</dbReference>
<dbReference type="PANTHER" id="PTHR39160">
    <property type="entry name" value="CELL WALL-BINDING PROTEIN YOCH"/>
    <property type="match status" value="1"/>
</dbReference>
<evidence type="ECO:0000313" key="5">
    <source>
        <dbReference type="Proteomes" id="UP000440978"/>
    </source>
</evidence>
<proteinExistence type="predicted"/>
<dbReference type="EMBL" id="WNHB01000001">
    <property type="protein sequence ID" value="MTT30511.1"/>
    <property type="molecule type" value="Genomic_DNA"/>
</dbReference>
<dbReference type="AlphaFoldDB" id="A0A6N8CLA3"/>
<dbReference type="Pfam" id="PF06725">
    <property type="entry name" value="3D"/>
    <property type="match status" value="1"/>
</dbReference>
<evidence type="ECO:0000259" key="3">
    <source>
        <dbReference type="Pfam" id="PF06725"/>
    </source>
</evidence>
<evidence type="ECO:0000313" key="4">
    <source>
        <dbReference type="EMBL" id="MTT30511.1"/>
    </source>
</evidence>
<keyword evidence="1" id="KW-0732">Signal</keyword>
<organism evidence="4 5">
    <name type="scientific">Terrilactibacillus tamarindi</name>
    <dbReference type="NCBI Taxonomy" id="2599694"/>
    <lineage>
        <taxon>Bacteria</taxon>
        <taxon>Bacillati</taxon>
        <taxon>Bacillota</taxon>
        <taxon>Bacilli</taxon>
        <taxon>Bacillales</taxon>
        <taxon>Bacillaceae</taxon>
        <taxon>Terrilactibacillus</taxon>
    </lineage>
</organism>
<evidence type="ECO:0000256" key="2">
    <source>
        <dbReference type="SAM" id="MobiDB-lite"/>
    </source>
</evidence>
<name>A0A6N8CLA3_9BACI</name>
<comment type="caution">
    <text evidence="4">The sequence shown here is derived from an EMBL/GenBank/DDBJ whole genome shotgun (WGS) entry which is preliminary data.</text>
</comment>
<dbReference type="PANTHER" id="PTHR39160:SF4">
    <property type="entry name" value="RESUSCITATION-PROMOTING FACTOR RPFB"/>
    <property type="match status" value="1"/>
</dbReference>
<dbReference type="Proteomes" id="UP000440978">
    <property type="component" value="Unassembled WGS sequence"/>
</dbReference>
<sequence>MSSFQAKNQLQDDGEVDLLTEITLFSHKALPNHKVKQSKHVDKKPSHHVSSKKPSQKKQTLTVKSTGYTANDPGCIGITKTGLNLKENPNAKVIAVDPSIIPLGTKVYVPGYGTAIAADTGGAIDGHHIDILFNEKSDALNWGVKEITVTIL</sequence>
<feature type="compositionally biased region" description="Basic residues" evidence="2">
    <location>
        <begin position="45"/>
        <end position="56"/>
    </location>
</feature>
<keyword evidence="5" id="KW-1185">Reference proteome</keyword>
<dbReference type="GO" id="GO:0009254">
    <property type="term" value="P:peptidoglycan turnover"/>
    <property type="evidence" value="ECO:0007669"/>
    <property type="project" value="InterPro"/>
</dbReference>
<feature type="domain" description="3D" evidence="3">
    <location>
        <begin position="92"/>
        <end position="152"/>
    </location>
</feature>
<dbReference type="CDD" id="cd22786">
    <property type="entry name" value="DPBB_YuiC-like"/>
    <property type="match status" value="1"/>
</dbReference>
<dbReference type="Gene3D" id="2.40.40.10">
    <property type="entry name" value="RlpA-like domain"/>
    <property type="match status" value="1"/>
</dbReference>
<dbReference type="InterPro" id="IPR036908">
    <property type="entry name" value="RlpA-like_sf"/>
</dbReference>
<reference evidence="4 5" key="1">
    <citation type="submission" date="2019-11" db="EMBL/GenBank/DDBJ databases">
        <title>Terrilactibacillus tamarindus sp. nov. BCM23-1 isolated from bark of Tamarindus indica.</title>
        <authorList>
            <person name="Kingkaew E."/>
            <person name="Tanasupawat S."/>
        </authorList>
    </citation>
    <scope>NUCLEOTIDE SEQUENCE [LARGE SCALE GENOMIC DNA]</scope>
    <source>
        <strain evidence="4 5">BCM23-1</strain>
    </source>
</reference>
<dbReference type="InterPro" id="IPR010611">
    <property type="entry name" value="3D_dom"/>
</dbReference>
<gene>
    <name evidence="4" type="ORF">GMB86_00595</name>
</gene>
<dbReference type="SUPFAM" id="SSF50685">
    <property type="entry name" value="Barwin-like endoglucanases"/>
    <property type="match status" value="1"/>
</dbReference>
<accession>A0A6N8CLA3</accession>
<protein>
    <recommendedName>
        <fullName evidence="3">3D domain-containing protein</fullName>
    </recommendedName>
</protein>
<dbReference type="InterPro" id="IPR051933">
    <property type="entry name" value="Resuscitation_pf_RpfB"/>
</dbReference>
<feature type="region of interest" description="Disordered" evidence="2">
    <location>
        <begin position="31"/>
        <end position="68"/>
    </location>
</feature>
<evidence type="ECO:0000256" key="1">
    <source>
        <dbReference type="ARBA" id="ARBA00022729"/>
    </source>
</evidence>